<feature type="chain" id="PRO_5046391863" description="Secreted protein" evidence="1">
    <location>
        <begin position="22"/>
        <end position="111"/>
    </location>
</feature>
<comment type="caution">
    <text evidence="2">The sequence shown here is derived from an EMBL/GenBank/DDBJ whole genome shotgun (WGS) entry which is preliminary data.</text>
</comment>
<proteinExistence type="predicted"/>
<reference evidence="2 3" key="1">
    <citation type="submission" date="2023-07" db="EMBL/GenBank/DDBJ databases">
        <title>Genomic Encyclopedia of Type Strains, Phase IV (KMG-IV): sequencing the most valuable type-strain genomes for metagenomic binning, comparative biology and taxonomic classification.</title>
        <authorList>
            <person name="Goeker M."/>
        </authorList>
    </citation>
    <scope>NUCLEOTIDE SEQUENCE [LARGE SCALE GENOMIC DNA]</scope>
    <source>
        <strain evidence="2 3">DSM 18695</strain>
    </source>
</reference>
<evidence type="ECO:0000256" key="1">
    <source>
        <dbReference type="SAM" id="SignalP"/>
    </source>
</evidence>
<accession>A0ABU0IVG7</accession>
<sequence>MRNLAILCTIAAATLAGASLAGPDPVPTTSLCLDVGGQPRPVTCRKTASRLTVQDDICTCKVGTLVTVSYCPDGVTPPAEDRAFEKARYELAQDGSLVGDQYEGRDICVRK</sequence>
<evidence type="ECO:0000313" key="3">
    <source>
        <dbReference type="Proteomes" id="UP001228905"/>
    </source>
</evidence>
<keyword evidence="3" id="KW-1185">Reference proteome</keyword>
<protein>
    <recommendedName>
        <fullName evidence="4">Secreted protein</fullName>
    </recommendedName>
</protein>
<dbReference type="RefSeq" id="WP_307350252.1">
    <property type="nucleotide sequence ID" value="NZ_JAUSVS010000005.1"/>
</dbReference>
<keyword evidence="1" id="KW-0732">Signal</keyword>
<name>A0ABU0IVG7_9CAUL</name>
<evidence type="ECO:0008006" key="4">
    <source>
        <dbReference type="Google" id="ProtNLM"/>
    </source>
</evidence>
<dbReference type="Proteomes" id="UP001228905">
    <property type="component" value="Unassembled WGS sequence"/>
</dbReference>
<dbReference type="EMBL" id="JAUSVS010000005">
    <property type="protein sequence ID" value="MDQ0465118.1"/>
    <property type="molecule type" value="Genomic_DNA"/>
</dbReference>
<evidence type="ECO:0000313" key="2">
    <source>
        <dbReference type="EMBL" id="MDQ0465118.1"/>
    </source>
</evidence>
<gene>
    <name evidence="2" type="ORF">QO010_002902</name>
</gene>
<feature type="signal peptide" evidence="1">
    <location>
        <begin position="1"/>
        <end position="21"/>
    </location>
</feature>
<organism evidence="2 3">
    <name type="scientific">Caulobacter ginsengisoli</name>
    <dbReference type="NCBI Taxonomy" id="400775"/>
    <lineage>
        <taxon>Bacteria</taxon>
        <taxon>Pseudomonadati</taxon>
        <taxon>Pseudomonadota</taxon>
        <taxon>Alphaproteobacteria</taxon>
        <taxon>Caulobacterales</taxon>
        <taxon>Caulobacteraceae</taxon>
        <taxon>Caulobacter</taxon>
    </lineage>
</organism>